<reference evidence="2 3" key="1">
    <citation type="journal article" date="2010" name="J. Bacteriol.">
        <title>Genome sequences of Pelagibaca bermudensis HTCC2601T and Maritimibacter alkaliphilus HTCC2654T, the type strains of two marine Roseobacter genera.</title>
        <authorList>
            <person name="Thrash J.C."/>
            <person name="Cho J.C."/>
            <person name="Ferriera S."/>
            <person name="Johnson J."/>
            <person name="Vergin K.L."/>
            <person name="Giovannoni S.J."/>
        </authorList>
    </citation>
    <scope>NUCLEOTIDE SEQUENCE [LARGE SCALE GENOMIC DNA]</scope>
    <source>
        <strain evidence="2 3">HTCC2654</strain>
    </source>
</reference>
<dbReference type="OrthoDB" id="9802846at2"/>
<dbReference type="EMBL" id="AAMT01000007">
    <property type="protein sequence ID" value="EAQ12803.1"/>
    <property type="molecule type" value="Genomic_DNA"/>
</dbReference>
<dbReference type="eggNOG" id="COG3628">
    <property type="taxonomic scope" value="Bacteria"/>
</dbReference>
<protein>
    <recommendedName>
        <fullName evidence="1">IraD/Gp25-like domain-containing protein</fullName>
    </recommendedName>
</protein>
<accession>A3VG27</accession>
<evidence type="ECO:0000313" key="2">
    <source>
        <dbReference type="EMBL" id="EAQ12803.1"/>
    </source>
</evidence>
<feature type="domain" description="IraD/Gp25-like" evidence="1">
    <location>
        <begin position="25"/>
        <end position="112"/>
    </location>
</feature>
<dbReference type="Pfam" id="PF04965">
    <property type="entry name" value="GPW_gp25"/>
    <property type="match status" value="1"/>
</dbReference>
<dbReference type="HOGENOM" id="CLU_133204_0_2_5"/>
<evidence type="ECO:0000259" key="1">
    <source>
        <dbReference type="Pfam" id="PF04965"/>
    </source>
</evidence>
<evidence type="ECO:0000313" key="3">
    <source>
        <dbReference type="Proteomes" id="UP000002931"/>
    </source>
</evidence>
<comment type="caution">
    <text evidence="2">The sequence shown here is derived from an EMBL/GenBank/DDBJ whole genome shotgun (WGS) entry which is preliminary data.</text>
</comment>
<dbReference type="SUPFAM" id="SSF160719">
    <property type="entry name" value="gpW/gp25-like"/>
    <property type="match status" value="1"/>
</dbReference>
<organism evidence="2 3">
    <name type="scientific">Maritimibacter alkaliphilus HTCC2654</name>
    <dbReference type="NCBI Taxonomy" id="314271"/>
    <lineage>
        <taxon>Bacteria</taxon>
        <taxon>Pseudomonadati</taxon>
        <taxon>Pseudomonadota</taxon>
        <taxon>Alphaproteobacteria</taxon>
        <taxon>Rhodobacterales</taxon>
        <taxon>Roseobacteraceae</taxon>
        <taxon>Maritimibacter</taxon>
    </lineage>
</organism>
<proteinExistence type="predicted"/>
<dbReference type="RefSeq" id="WP_008329986.1">
    <property type="nucleotide sequence ID" value="NZ_CH902578.1"/>
</dbReference>
<dbReference type="InterPro" id="IPR007048">
    <property type="entry name" value="IraD/Gp25-like"/>
</dbReference>
<sequence length="124" mass="13044">MTRLAFPFGPSAEGRAATHMPGSAAHVRDMLRLLILTMPGERVMRPAFGSPVRQMLFSGGGGIATEALAAALEAGLQQELGHLIVIERLSATFDGDAARLDVDLAYRLRATGASDTLTVSKALP</sequence>
<dbReference type="Gene3D" id="3.10.450.40">
    <property type="match status" value="1"/>
</dbReference>
<dbReference type="Proteomes" id="UP000002931">
    <property type="component" value="Unassembled WGS sequence"/>
</dbReference>
<name>A3VG27_9RHOB</name>
<keyword evidence="3" id="KW-1185">Reference proteome</keyword>
<gene>
    <name evidence="2" type="ORF">RB2654_06824</name>
</gene>
<dbReference type="STRING" id="314271.RB2654_06824"/>
<dbReference type="AlphaFoldDB" id="A3VG27"/>